<evidence type="ECO:0000256" key="15">
    <source>
        <dbReference type="SAM" id="MobiDB-lite"/>
    </source>
</evidence>
<feature type="domain" description="C2" evidence="17">
    <location>
        <begin position="1"/>
        <end position="101"/>
    </location>
</feature>
<evidence type="ECO:0000256" key="16">
    <source>
        <dbReference type="SAM" id="Phobius"/>
    </source>
</evidence>
<dbReference type="InterPro" id="IPR037723">
    <property type="entry name" value="C2D_Ferlin"/>
</dbReference>
<keyword evidence="14" id="KW-0175">Coiled coil</keyword>
<feature type="domain" description="C2" evidence="17">
    <location>
        <begin position="1710"/>
        <end position="1858"/>
    </location>
</feature>
<evidence type="ECO:0000256" key="3">
    <source>
        <dbReference type="ARBA" id="ARBA00007561"/>
    </source>
</evidence>
<feature type="coiled-coil region" evidence="14">
    <location>
        <begin position="677"/>
        <end position="714"/>
    </location>
</feature>
<dbReference type="SMART" id="SM00693">
    <property type="entry name" value="DysFN"/>
    <property type="match status" value="2"/>
</dbReference>
<feature type="domain" description="C2" evidence="17">
    <location>
        <begin position="284"/>
        <end position="420"/>
    </location>
</feature>
<dbReference type="CDD" id="cd04037">
    <property type="entry name" value="C2E_Ferlin"/>
    <property type="match status" value="1"/>
</dbReference>
<dbReference type="FunFam" id="2.60.40.150:FF:000009">
    <property type="entry name" value="dysferlin isoform X2"/>
    <property type="match status" value="1"/>
</dbReference>
<dbReference type="FunFam" id="2.60.40.150:FF:000021">
    <property type="entry name" value="dysferlin isoform X2"/>
    <property type="match status" value="1"/>
</dbReference>
<keyword evidence="7" id="KW-0479">Metal-binding</keyword>
<dbReference type="Ensembl" id="ENSSORT00005025333.1">
    <property type="protein sequence ID" value="ENSSORP00005024612.1"/>
    <property type="gene ID" value="ENSSORG00005009861.1"/>
</dbReference>
<evidence type="ECO:0000256" key="9">
    <source>
        <dbReference type="ARBA" id="ARBA00022837"/>
    </source>
</evidence>
<dbReference type="InterPro" id="IPR035892">
    <property type="entry name" value="C2_domain_sf"/>
</dbReference>
<dbReference type="PROSITE" id="PS50004">
    <property type="entry name" value="C2"/>
    <property type="match status" value="7"/>
</dbReference>
<evidence type="ECO:0000256" key="7">
    <source>
        <dbReference type="ARBA" id="ARBA00022723"/>
    </source>
</evidence>
<reference evidence="18" key="3">
    <citation type="submission" date="2025-09" db="UniProtKB">
        <authorList>
            <consortium name="Ensembl"/>
        </authorList>
    </citation>
    <scope>IDENTIFICATION</scope>
</reference>
<evidence type="ECO:0000256" key="11">
    <source>
        <dbReference type="ARBA" id="ARBA00022989"/>
    </source>
</evidence>
<dbReference type="GO" id="GO:0007009">
    <property type="term" value="P:plasma membrane organization"/>
    <property type="evidence" value="ECO:0007669"/>
    <property type="project" value="TreeGrafter"/>
</dbReference>
<organism evidence="18 19">
    <name type="scientific">Sphaeramia orbicularis</name>
    <name type="common">orbiculate cardinalfish</name>
    <dbReference type="NCBI Taxonomy" id="375764"/>
    <lineage>
        <taxon>Eukaryota</taxon>
        <taxon>Metazoa</taxon>
        <taxon>Chordata</taxon>
        <taxon>Craniata</taxon>
        <taxon>Vertebrata</taxon>
        <taxon>Euteleostomi</taxon>
        <taxon>Actinopterygii</taxon>
        <taxon>Neopterygii</taxon>
        <taxon>Teleostei</taxon>
        <taxon>Neoteleostei</taxon>
        <taxon>Acanthomorphata</taxon>
        <taxon>Gobiaria</taxon>
        <taxon>Kurtiformes</taxon>
        <taxon>Apogonoidei</taxon>
        <taxon>Apogonidae</taxon>
        <taxon>Apogoninae</taxon>
        <taxon>Sphaeramia</taxon>
    </lineage>
</organism>
<dbReference type="SMART" id="SM01201">
    <property type="entry name" value="FerB"/>
    <property type="match status" value="1"/>
</dbReference>
<keyword evidence="4" id="KW-1003">Cell membrane</keyword>
<evidence type="ECO:0000256" key="10">
    <source>
        <dbReference type="ARBA" id="ARBA00022968"/>
    </source>
</evidence>
<keyword evidence="19" id="KW-1185">Reference proteome</keyword>
<dbReference type="SMART" id="SM01200">
    <property type="entry name" value="FerA"/>
    <property type="match status" value="1"/>
</dbReference>
<keyword evidence="13" id="KW-0968">Cytoplasmic vesicle</keyword>
<dbReference type="Pfam" id="PF22901">
    <property type="entry name" value="dsrm_Ferlin"/>
    <property type="match status" value="1"/>
</dbReference>
<keyword evidence="12 16" id="KW-0472">Membrane</keyword>
<dbReference type="InterPro" id="IPR032362">
    <property type="entry name" value="Ferlin_C"/>
</dbReference>
<feature type="domain" description="C2" evidence="17">
    <location>
        <begin position="1472"/>
        <end position="1592"/>
    </location>
</feature>
<keyword evidence="6 16" id="KW-0812">Transmembrane</keyword>
<dbReference type="InterPro" id="IPR055072">
    <property type="entry name" value="Ferlin_DSRM"/>
</dbReference>
<comment type="subcellular location">
    <subcellularLocation>
        <location evidence="1">Cell membrane</location>
        <topology evidence="1">Single-pass type II membrane protein</topology>
    </subcellularLocation>
    <subcellularLocation>
        <location evidence="2">Cytoplasmic vesicle membrane</location>
        <topology evidence="2">Single-pass type II membrane protein</topology>
    </subcellularLocation>
</comment>
<dbReference type="CDD" id="cd08374">
    <property type="entry name" value="C2F_Ferlin"/>
    <property type="match status" value="1"/>
</dbReference>
<accession>A0A673A7P1</accession>
<dbReference type="Pfam" id="PF08150">
    <property type="entry name" value="FerB"/>
    <property type="match status" value="1"/>
</dbReference>
<keyword evidence="10" id="KW-0735">Signal-anchor</keyword>
<dbReference type="FunFam" id="2.60.40.150:FF:000026">
    <property type="entry name" value="dysferlin isoform X2"/>
    <property type="match status" value="1"/>
</dbReference>
<dbReference type="InterPro" id="IPR037726">
    <property type="entry name" value="C2A_Ferlin"/>
</dbReference>
<dbReference type="PANTHER" id="PTHR12546">
    <property type="entry name" value="FER-1-LIKE"/>
    <property type="match status" value="1"/>
</dbReference>
<dbReference type="Gene3D" id="2.60.40.150">
    <property type="entry name" value="C2 domain"/>
    <property type="match status" value="6"/>
</dbReference>
<dbReference type="SMART" id="SM00239">
    <property type="entry name" value="C2"/>
    <property type="match status" value="7"/>
</dbReference>
<evidence type="ECO:0000256" key="12">
    <source>
        <dbReference type="ARBA" id="ARBA00023136"/>
    </source>
</evidence>
<dbReference type="InterPro" id="IPR012968">
    <property type="entry name" value="FerIin_dom"/>
</dbReference>
<evidence type="ECO:0000256" key="2">
    <source>
        <dbReference type="ARBA" id="ARBA00004483"/>
    </source>
</evidence>
<dbReference type="GO" id="GO:0046872">
    <property type="term" value="F:metal ion binding"/>
    <property type="evidence" value="ECO:0007669"/>
    <property type="project" value="UniProtKB-KW"/>
</dbReference>
<reference evidence="18" key="2">
    <citation type="submission" date="2025-08" db="UniProtKB">
        <authorList>
            <consortium name="Ensembl"/>
        </authorList>
    </citation>
    <scope>IDENTIFICATION</scope>
</reference>
<dbReference type="Pfam" id="PF08165">
    <property type="entry name" value="FerA"/>
    <property type="match status" value="1"/>
</dbReference>
<dbReference type="InterPro" id="IPR037720">
    <property type="entry name" value="C2B_Ferlin"/>
</dbReference>
<evidence type="ECO:0000256" key="5">
    <source>
        <dbReference type="ARBA" id="ARBA00022553"/>
    </source>
</evidence>
<dbReference type="GO" id="GO:0005886">
    <property type="term" value="C:plasma membrane"/>
    <property type="evidence" value="ECO:0007669"/>
    <property type="project" value="UniProtKB-SubCell"/>
</dbReference>
<dbReference type="SUPFAM" id="SSF49562">
    <property type="entry name" value="C2 domain (Calcium/lipid-binding domain, CaLB)"/>
    <property type="match status" value="7"/>
</dbReference>
<dbReference type="InterPro" id="IPR012560">
    <property type="entry name" value="Ferlin_A-domain"/>
</dbReference>
<evidence type="ECO:0000256" key="1">
    <source>
        <dbReference type="ARBA" id="ARBA00004401"/>
    </source>
</evidence>
<keyword evidence="5" id="KW-0597">Phosphoprotein</keyword>
<dbReference type="SMART" id="SM01202">
    <property type="entry name" value="FerI"/>
    <property type="match status" value="1"/>
</dbReference>
<gene>
    <name evidence="18" type="primary">LOC115410269</name>
</gene>
<feature type="domain" description="C2" evidence="17">
    <location>
        <begin position="1225"/>
        <end position="1354"/>
    </location>
</feature>
<dbReference type="Pfam" id="PF08151">
    <property type="entry name" value="FerI"/>
    <property type="match status" value="1"/>
</dbReference>
<dbReference type="SMART" id="SM00694">
    <property type="entry name" value="DysFC"/>
    <property type="match status" value="2"/>
</dbReference>
<dbReference type="Proteomes" id="UP000472271">
    <property type="component" value="Chromosome 19"/>
</dbReference>
<sequence>MLRVVVESAKGLPKKKVGSPDPITSVIFKDEKKKTKSIDSEVNPVWNEVLEFDLKGTPLDSSSFIDVIVKDYETIGKDKFLGSTKISLRDLASGHAKSLPSKNVPLVNENGQNIGASIDLVIGYDPPAGAIPNPNDSQAGDATVDIRVRIIEARQLPGNNIKPVVKVNVCGQTHRTRIKRGNNPFFDEMFFYNVNMLPSDLFEQNISFRIYNSYSLRADSLMGEFKLDVGYVYDEPAHCVMRKWLLLNDPEESSSGAKGYLKVTLFVVGAGDEPPVENRESNDDQDDIENNLLLPAGVTLRWATLSLKVFRAEDIPQMDDAFVQSLKGIFGGDENKKNLVDPFLEARFAGKKLCTQIIEKNANPEWNQVLNLQVKFPSMCERIKLTVFDWDRVTGNDAVGTTYLNLAKIASSGGEVEGGLFSSRYNFFLLYYSNTGESEVGFLPVFGPCYVNLYGSPREFTGLPDPYEDLNLGKGDGVAYRGRILVELSTKLEGKADKAVDGIPNDDILVVQKYQRRRKYCLCAVFHSASMIQEPGEPIQFEVSIGNYGNKLDTTCKPLASTTQYSCAVFDGNHYYYLPWAGTKPVVVVNSFWEDISHRLDAVNIILYITNHLQSNLEVFKTAVLAKVSDNQLVEVWLKLLNQLIEDLESFPTPELEGRPNLTSLDIQLKKLRDSALNTIKEGAKRMREEAREIKETLTDLESWLDKLKQLAEEPQNSLPDVIIWMLRGEKRVAYSRIPAHQILFSTYSEQACGQHCGKMQTVFLQYPMDKAKGSKVPVQIRVNMWLGLSAHEKKFNSFSEGTFSVFAELYENQAKVFGKWGTTGLVGRHKYSDVTGKLKLKQEYFMPPRGWEWEEDWFIDPEKALLTEADAGHTEFMDEVFQNETRFPGGEWKAASEPFTDVNGEKSRNPGEFECPPGWMWEDEWTVDDNRAVDDQGWEYGVTIPPDDKPRSWVSAEKVYHVHRRRRLVRPRKRAAVPAGSAAEVLRDQGDPEGWEFSSLIGWKFHQKERSSDTFRRRRWRRKMAPEDRLGASAIFQLEGALVSYECQSNEKEKGSKGDTTKLFGANTPTSHTHMTSYMYHLRVYIYQARNLASMDKDSFSDPYAHISFLHVSKTTEKLQATLNPTWDQTLIFNDVQIYGDPQSIASRPPDVVMEFYDHDQVGKDELLGRSVCRPMVKLNPGMEQTPRLLWHPIIQKGQRAGEALVAAELILKDKSGETDLPLVPPKRAENLYMVPQGIRPVVQLTAVEILAWGLRNMKPFQLASVSSPSLVVECGGQRVESAVIKNMKKSPNFPTSVLFIKVLLPKDEMYTPPIVLKVIDHRPFGRKPVVGQCTITSLEEFRCDPYVITAEGAMSSKMFMYSMSAAVDKMASPTSSHFVCMEKETVDWWSKFYASTGDQEKCGPYLKKGYDTLKVYDSDLESVPEFKGLTDFCDTFKLLRGKNESGDDDPTVVGEFKGSFKVYPLSDDPGVAAPPRQFRELPESGPQECLVRIYVVRAIDLQPKDNNGRCDPYIKISLGKKSIDDQDHYLPNTTSPVFGRMFEMTCFLPQDKDLKISVYDYDLLSRDEKVGETVIDLENRFLSRYNSYCGLPQTYCITGINQWRDQLKPSQILDNLARLKGLSRPRTEDNGTSLTFNGKEYTLAEFEGTKEIHQHLGPPRERLCLHVLRTQGLVPEHVETRTLYSTFQPNLSQGRLQMWVDVFPKSIGIPGPPFDITPRKPKKYFLRAVIWNTTDVTLDETSITGEHMSDIYVKGWMPGMEEDKQKTDVHYRSLDGDGNFNWRFVFEFEYLPAEQLCLVSKKEHFWSLDKTEFRIPPKLIIQIWDNDKFSLDDYLGMVELDLRNLVPPAKTPEKCSLKMIDDVEMGTPHKMEQAKSLFAQQSVNGWWPCFIEQEGNRGKVEMTLEIVSEADVDERPAGKGRDEPNMNPKLDPPKRPETSFFWFTNPCKTMKFIVWRRFKWLFLGLLILLIVVLFVAILLYSLPNYISMKIVKPNV</sequence>
<dbReference type="PANTHER" id="PTHR12546:SF55">
    <property type="entry name" value="MYOFERLIN"/>
    <property type="match status" value="1"/>
</dbReference>
<evidence type="ECO:0000256" key="13">
    <source>
        <dbReference type="ARBA" id="ARBA00023329"/>
    </source>
</evidence>
<keyword evidence="9" id="KW-0106">Calcium</keyword>
<evidence type="ECO:0000259" key="17">
    <source>
        <dbReference type="PROSITE" id="PS50004"/>
    </source>
</evidence>
<dbReference type="InterPro" id="IPR006614">
    <property type="entry name" value="Peroxin/Ferlin"/>
</dbReference>
<dbReference type="GO" id="GO:0030659">
    <property type="term" value="C:cytoplasmic vesicle membrane"/>
    <property type="evidence" value="ECO:0007669"/>
    <property type="project" value="UniProtKB-SubCell"/>
</dbReference>
<feature type="transmembrane region" description="Helical" evidence="16">
    <location>
        <begin position="1962"/>
        <end position="1984"/>
    </location>
</feature>
<dbReference type="InterPro" id="IPR012561">
    <property type="entry name" value="Ferlin_B-domain"/>
</dbReference>
<dbReference type="Pfam" id="PF16165">
    <property type="entry name" value="Ferlin_C"/>
    <property type="match status" value="1"/>
</dbReference>
<protein>
    <submittedName>
        <fullName evidence="18">Myoferlin</fullName>
    </submittedName>
</protein>
<feature type="compositionally biased region" description="Basic and acidic residues" evidence="15">
    <location>
        <begin position="1915"/>
        <end position="1926"/>
    </location>
</feature>
<dbReference type="InterPro" id="IPR037725">
    <property type="entry name" value="C2F_Ferlin"/>
</dbReference>
<feature type="domain" description="C2" evidence="17">
    <location>
        <begin position="1064"/>
        <end position="1193"/>
    </location>
</feature>
<feature type="region of interest" description="Disordered" evidence="15">
    <location>
        <begin position="893"/>
        <end position="913"/>
    </location>
</feature>
<dbReference type="Pfam" id="PF00168">
    <property type="entry name" value="C2"/>
    <property type="match status" value="7"/>
</dbReference>
<evidence type="ECO:0000256" key="6">
    <source>
        <dbReference type="ARBA" id="ARBA00022692"/>
    </source>
</evidence>
<dbReference type="InterPro" id="IPR037721">
    <property type="entry name" value="Ferlin"/>
</dbReference>
<dbReference type="CDD" id="cd04011">
    <property type="entry name" value="C2B_Ferlin"/>
    <property type="match status" value="1"/>
</dbReference>
<proteinExistence type="inferred from homology"/>
<feature type="region of interest" description="Disordered" evidence="15">
    <location>
        <begin position="1915"/>
        <end position="1934"/>
    </location>
</feature>
<dbReference type="CDD" id="cd04017">
    <property type="entry name" value="C2D_Ferlin"/>
    <property type="match status" value="1"/>
</dbReference>
<evidence type="ECO:0000313" key="18">
    <source>
        <dbReference type="Ensembl" id="ENSSORP00005024612.1"/>
    </source>
</evidence>
<dbReference type="InterPro" id="IPR000008">
    <property type="entry name" value="C2_dom"/>
</dbReference>
<reference evidence="18" key="1">
    <citation type="submission" date="2019-06" db="EMBL/GenBank/DDBJ databases">
        <authorList>
            <consortium name="Wellcome Sanger Institute Data Sharing"/>
        </authorList>
    </citation>
    <scope>NUCLEOTIDE SEQUENCE [LARGE SCALE GENOMIC DNA]</scope>
</reference>
<dbReference type="InterPro" id="IPR037724">
    <property type="entry name" value="C2E_Ferlin"/>
</dbReference>
<dbReference type="CDD" id="cd08373">
    <property type="entry name" value="C2A_Ferlin"/>
    <property type="match status" value="1"/>
</dbReference>
<comment type="similarity">
    <text evidence="3">Belongs to the ferlin family.</text>
</comment>
<keyword evidence="8" id="KW-0677">Repeat</keyword>
<keyword evidence="11 16" id="KW-1133">Transmembrane helix</keyword>
<dbReference type="CDD" id="cd04018">
    <property type="entry name" value="C2C_Ferlin"/>
    <property type="match status" value="1"/>
</dbReference>
<dbReference type="InterPro" id="IPR037722">
    <property type="entry name" value="C2C_Ferlin"/>
</dbReference>
<evidence type="ECO:0000256" key="4">
    <source>
        <dbReference type="ARBA" id="ARBA00022475"/>
    </source>
</evidence>
<feature type="domain" description="C2" evidence="17">
    <location>
        <begin position="127"/>
        <end position="245"/>
    </location>
</feature>
<evidence type="ECO:0000256" key="14">
    <source>
        <dbReference type="SAM" id="Coils"/>
    </source>
</evidence>
<evidence type="ECO:0000256" key="8">
    <source>
        <dbReference type="ARBA" id="ARBA00022737"/>
    </source>
</evidence>
<name>A0A673A7P1_9TELE</name>
<evidence type="ECO:0000313" key="19">
    <source>
        <dbReference type="Proteomes" id="UP000472271"/>
    </source>
</evidence>